<gene>
    <name evidence="2" type="ORF">GFH32_15555</name>
</gene>
<name>A0A5Q0QBV9_9SPHI</name>
<feature type="transmembrane region" description="Helical" evidence="1">
    <location>
        <begin position="31"/>
        <end position="49"/>
    </location>
</feature>
<dbReference type="RefSeq" id="WP_153512474.1">
    <property type="nucleotide sequence ID" value="NZ_CP045652.1"/>
</dbReference>
<dbReference type="EMBL" id="CP045652">
    <property type="protein sequence ID" value="QGA27647.1"/>
    <property type="molecule type" value="Genomic_DNA"/>
</dbReference>
<sequence>MVGPSIFFFVIFVIPYVYFMYWLVKQDKKKHVWGIIVVTVITIIGFLVSQTASKNAVRNYKQHQIDSREIEHQEHLDSIK</sequence>
<reference evidence="2 3" key="1">
    <citation type="submission" date="2019-10" db="EMBL/GenBank/DDBJ databases">
        <authorList>
            <person name="Dong K."/>
        </authorList>
    </citation>
    <scope>NUCLEOTIDE SEQUENCE [LARGE SCALE GENOMIC DNA]</scope>
    <source>
        <strain evidence="3">dk4302</strain>
    </source>
</reference>
<organism evidence="2 3">
    <name type="scientific">Sphingobacterium zhuxiongii</name>
    <dbReference type="NCBI Taxonomy" id="2662364"/>
    <lineage>
        <taxon>Bacteria</taxon>
        <taxon>Pseudomonadati</taxon>
        <taxon>Bacteroidota</taxon>
        <taxon>Sphingobacteriia</taxon>
        <taxon>Sphingobacteriales</taxon>
        <taxon>Sphingobacteriaceae</taxon>
        <taxon>Sphingobacterium</taxon>
    </lineage>
</organism>
<protein>
    <submittedName>
        <fullName evidence="2">Uncharacterized protein</fullName>
    </submittedName>
</protein>
<evidence type="ECO:0000256" key="1">
    <source>
        <dbReference type="SAM" id="Phobius"/>
    </source>
</evidence>
<dbReference type="AlphaFoldDB" id="A0A5Q0QBV9"/>
<keyword evidence="3" id="KW-1185">Reference proteome</keyword>
<dbReference type="Proteomes" id="UP000326921">
    <property type="component" value="Chromosome"/>
</dbReference>
<dbReference type="KEGG" id="sphe:GFH32_15555"/>
<feature type="transmembrane region" description="Helical" evidence="1">
    <location>
        <begin position="6"/>
        <end position="24"/>
    </location>
</feature>
<proteinExistence type="predicted"/>
<accession>A0A5Q0QBV9</accession>
<keyword evidence="1" id="KW-0812">Transmembrane</keyword>
<evidence type="ECO:0000313" key="2">
    <source>
        <dbReference type="EMBL" id="QGA27647.1"/>
    </source>
</evidence>
<evidence type="ECO:0000313" key="3">
    <source>
        <dbReference type="Proteomes" id="UP000326921"/>
    </source>
</evidence>
<keyword evidence="1" id="KW-0472">Membrane</keyword>
<keyword evidence="1" id="KW-1133">Transmembrane helix</keyword>